<evidence type="ECO:0000313" key="5">
    <source>
        <dbReference type="EMBL" id="QDT27371.1"/>
    </source>
</evidence>
<reference evidence="2 9" key="1">
    <citation type="submission" date="2019-03" db="EMBL/GenBank/DDBJ databases">
        <title>Deep-cultivation of Planctomycetes and their phenomic and genomic characterization uncovers novel biology.</title>
        <authorList>
            <person name="Wiegand S."/>
            <person name="Jogler M."/>
            <person name="Boedeker C."/>
            <person name="Pinto D."/>
            <person name="Vollmers J."/>
            <person name="Rivas-Marin E."/>
            <person name="Kohn T."/>
            <person name="Peeters S.H."/>
            <person name="Heuer A."/>
            <person name="Rast P."/>
            <person name="Oberbeckmann S."/>
            <person name="Bunk B."/>
            <person name="Jeske O."/>
            <person name="Meyerdierks A."/>
            <person name="Storesund J.E."/>
            <person name="Kallscheuer N."/>
            <person name="Luecker S."/>
            <person name="Lage O.M."/>
            <person name="Pohl T."/>
            <person name="Merkel B.J."/>
            <person name="Hornburger P."/>
            <person name="Mueller R.-W."/>
            <person name="Bruemmer F."/>
            <person name="Labrenz M."/>
            <person name="Spormann A.M."/>
            <person name="Op den Camp H."/>
            <person name="Overmann J."/>
            <person name="Amann R."/>
            <person name="Jetten M.S.M."/>
            <person name="Mascher T."/>
            <person name="Medema M.H."/>
            <person name="Devos D.P."/>
            <person name="Kaster A.-K."/>
            <person name="Ovreas L."/>
            <person name="Rohde M."/>
            <person name="Galperin M.Y."/>
            <person name="Jogler C."/>
        </authorList>
    </citation>
    <scope>NUCLEOTIDE SEQUENCE [LARGE SCALE GENOMIC DNA]</scope>
    <source>
        <strain evidence="2 9">Enr10</strain>
    </source>
</reference>
<dbReference type="EMBL" id="CP037421">
    <property type="protein sequence ID" value="QDT27745.1"/>
    <property type="molecule type" value="Genomic_DNA"/>
</dbReference>
<feature type="region of interest" description="Disordered" evidence="1">
    <location>
        <begin position="50"/>
        <end position="84"/>
    </location>
</feature>
<evidence type="ECO:0000256" key="1">
    <source>
        <dbReference type="SAM" id="MobiDB-lite"/>
    </source>
</evidence>
<dbReference type="Proteomes" id="UP000315647">
    <property type="component" value="Chromosome"/>
</dbReference>
<feature type="compositionally biased region" description="Polar residues" evidence="1">
    <location>
        <begin position="62"/>
        <end position="77"/>
    </location>
</feature>
<keyword evidence="9" id="KW-1185">Reference proteome</keyword>
<evidence type="ECO:0000313" key="8">
    <source>
        <dbReference type="EMBL" id="QDT30018.1"/>
    </source>
</evidence>
<dbReference type="EMBL" id="CP037421">
    <property type="protein sequence ID" value="QDT25127.1"/>
    <property type="molecule type" value="Genomic_DNA"/>
</dbReference>
<dbReference type="EMBL" id="CP037421">
    <property type="protein sequence ID" value="QDT25109.1"/>
    <property type="molecule type" value="Genomic_DNA"/>
</dbReference>
<accession>A0A517PZH8</accession>
<dbReference type="EMBL" id="CP037421">
    <property type="protein sequence ID" value="QDT27371.1"/>
    <property type="molecule type" value="Genomic_DNA"/>
</dbReference>
<gene>
    <name evidence="2" type="ORF">Enr10x_00740</name>
    <name evidence="3" type="ORF">Enr10x_04030</name>
    <name evidence="4" type="ORF">Enr10x_04210</name>
    <name evidence="5" type="ORF">Enr10x_26880</name>
    <name evidence="6" type="ORF">Enr10x_28620</name>
    <name evidence="7" type="ORF">Enr10x_30650</name>
    <name evidence="8" type="ORF">Enr10x_53770</name>
</gene>
<proteinExistence type="predicted"/>
<protein>
    <submittedName>
        <fullName evidence="2">Uncharacterized protein</fullName>
    </submittedName>
</protein>
<dbReference type="AlphaFoldDB" id="A0A517PZH8"/>
<dbReference type="EMBL" id="CP037421">
    <property type="protein sequence ID" value="QDT27544.1"/>
    <property type="molecule type" value="Genomic_DNA"/>
</dbReference>
<dbReference type="EMBL" id="CP037421">
    <property type="protein sequence ID" value="QDT30018.1"/>
    <property type="molecule type" value="Genomic_DNA"/>
</dbReference>
<evidence type="ECO:0000313" key="9">
    <source>
        <dbReference type="Proteomes" id="UP000315647"/>
    </source>
</evidence>
<dbReference type="EMBL" id="CP037421">
    <property type="protein sequence ID" value="QDT24782.1"/>
    <property type="molecule type" value="Genomic_DNA"/>
</dbReference>
<sequence length="114" mass="12632">MVQNNSSETAQVWADRLERFDQAEITVAQFCQNGKRLKSVLLLLAAEGPRPAEDPRYHQERPSTASRQHVCPSSTDGQKAGRLPARHACSVLTGHCHGRRSAGRHSHSIRDPVL</sequence>
<evidence type="ECO:0000313" key="4">
    <source>
        <dbReference type="EMBL" id="QDT25127.1"/>
    </source>
</evidence>
<name>A0A517PZH8_9PLAN</name>
<feature type="compositionally biased region" description="Basic and acidic residues" evidence="1">
    <location>
        <begin position="50"/>
        <end position="61"/>
    </location>
</feature>
<evidence type="ECO:0000313" key="2">
    <source>
        <dbReference type="EMBL" id="QDT24782.1"/>
    </source>
</evidence>
<organism evidence="2 9">
    <name type="scientific">Gimesia panareensis</name>
    <dbReference type="NCBI Taxonomy" id="2527978"/>
    <lineage>
        <taxon>Bacteria</taxon>
        <taxon>Pseudomonadati</taxon>
        <taxon>Planctomycetota</taxon>
        <taxon>Planctomycetia</taxon>
        <taxon>Planctomycetales</taxon>
        <taxon>Planctomycetaceae</taxon>
        <taxon>Gimesia</taxon>
    </lineage>
</organism>
<evidence type="ECO:0000313" key="3">
    <source>
        <dbReference type="EMBL" id="QDT25109.1"/>
    </source>
</evidence>
<evidence type="ECO:0000313" key="6">
    <source>
        <dbReference type="EMBL" id="QDT27544.1"/>
    </source>
</evidence>
<evidence type="ECO:0000313" key="7">
    <source>
        <dbReference type="EMBL" id="QDT27745.1"/>
    </source>
</evidence>